<evidence type="ECO:0000256" key="2">
    <source>
        <dbReference type="SAM" id="SignalP"/>
    </source>
</evidence>
<dbReference type="AlphaFoldDB" id="A0A498SQQ5"/>
<accession>A0A498SQQ5</accession>
<proteinExistence type="predicted"/>
<feature type="compositionally biased region" description="Basic and acidic residues" evidence="1">
    <location>
        <begin position="121"/>
        <end position="133"/>
    </location>
</feature>
<dbReference type="EMBL" id="UPTC01002483">
    <property type="protein sequence ID" value="VBB33537.1"/>
    <property type="molecule type" value="Genomic_DNA"/>
</dbReference>
<evidence type="ECO:0000259" key="3">
    <source>
        <dbReference type="Pfam" id="PF04155"/>
    </source>
</evidence>
<feature type="chain" id="PRO_5033830541" description="Ground-like domain-containing protein" evidence="2">
    <location>
        <begin position="22"/>
        <end position="345"/>
    </location>
</feature>
<feature type="region of interest" description="Disordered" evidence="1">
    <location>
        <begin position="98"/>
        <end position="148"/>
    </location>
</feature>
<reference evidence="4 6" key="1">
    <citation type="submission" date="2018-08" db="EMBL/GenBank/DDBJ databases">
        <authorList>
            <person name="Laetsch R D."/>
            <person name="Stevens L."/>
            <person name="Kumar S."/>
            <person name="Blaxter L. M."/>
        </authorList>
    </citation>
    <scope>NUCLEOTIDE SEQUENCE [LARGE SCALE GENOMIC DNA]</scope>
</reference>
<dbReference type="EMBL" id="UPTC01001612">
    <property type="protein sequence ID" value="VBB32242.1"/>
    <property type="molecule type" value="Genomic_DNA"/>
</dbReference>
<sequence length="345" mass="38232">MFHRFLVTILSFGLFGNVIYGRCISEDCDDKDLRGKQKHQSSRSARFSPRNCHYYITKFCSDFTADNCNPDKNIISSNCWNCCCKQLSLLPTVDDSDNSEGDATLLTTGCEPSSTDCNPKGTEDSNTSRERDLSATLSTAESETKCPSLPSCPSPPSCPSSCPTTSNAQRFSRDSDTQLFNKNFTLSVLPENVPIIPSPQLDLLTSGGSLAFSNIQDLHLSTIKPPLAEKPLMQGSVTHDCCTRCRGVNCIPRNSNAIILGASTFMNRRNRETKCKSKELGRLMMANIKRDPSRSKRAIQRAAEQKFSAQFNVICSKGDFSYVTHTTEYCEVINRGTVCYAFKIH</sequence>
<dbReference type="Proteomes" id="UP000276991">
    <property type="component" value="Unassembled WGS sequence"/>
</dbReference>
<feature type="signal peptide" evidence="2">
    <location>
        <begin position="1"/>
        <end position="21"/>
    </location>
</feature>
<protein>
    <recommendedName>
        <fullName evidence="3">Ground-like domain-containing protein</fullName>
    </recommendedName>
</protein>
<evidence type="ECO:0000313" key="6">
    <source>
        <dbReference type="Proteomes" id="UP000276991"/>
    </source>
</evidence>
<evidence type="ECO:0000256" key="1">
    <source>
        <dbReference type="SAM" id="MobiDB-lite"/>
    </source>
</evidence>
<name>A0A498SQQ5_ACAVI</name>
<feature type="domain" description="Ground-like" evidence="3">
    <location>
        <begin position="273"/>
        <end position="342"/>
    </location>
</feature>
<evidence type="ECO:0000313" key="4">
    <source>
        <dbReference type="EMBL" id="VBB32242.1"/>
    </source>
</evidence>
<dbReference type="OrthoDB" id="5858182at2759"/>
<keyword evidence="6" id="KW-1185">Reference proteome</keyword>
<dbReference type="STRING" id="6277.A0A498SQQ5"/>
<dbReference type="InterPro" id="IPR007284">
    <property type="entry name" value="Ground-like_dom"/>
</dbReference>
<evidence type="ECO:0000313" key="5">
    <source>
        <dbReference type="EMBL" id="VBB33537.1"/>
    </source>
</evidence>
<gene>
    <name evidence="4" type="ORF">NAV_LOCUS7033</name>
    <name evidence="5" type="ORF">NAV_LOCUS8328</name>
</gene>
<organism evidence="4 6">
    <name type="scientific">Acanthocheilonema viteae</name>
    <name type="common">Filarial nematode worm</name>
    <name type="synonym">Dipetalonema viteae</name>
    <dbReference type="NCBI Taxonomy" id="6277"/>
    <lineage>
        <taxon>Eukaryota</taxon>
        <taxon>Metazoa</taxon>
        <taxon>Ecdysozoa</taxon>
        <taxon>Nematoda</taxon>
        <taxon>Chromadorea</taxon>
        <taxon>Rhabditida</taxon>
        <taxon>Spirurina</taxon>
        <taxon>Spiruromorpha</taxon>
        <taxon>Filarioidea</taxon>
        <taxon>Onchocercidae</taxon>
        <taxon>Acanthocheilonema</taxon>
    </lineage>
</organism>
<dbReference type="Pfam" id="PF04155">
    <property type="entry name" value="Ground-like"/>
    <property type="match status" value="1"/>
</dbReference>
<keyword evidence="2" id="KW-0732">Signal</keyword>
<feature type="compositionally biased region" description="Polar residues" evidence="1">
    <location>
        <begin position="105"/>
        <end position="117"/>
    </location>
</feature>